<dbReference type="AlphaFoldDB" id="A0A2S1YGT0"/>
<name>A0A2S1YGT0_9FLAO</name>
<feature type="transmembrane region" description="Helical" evidence="1">
    <location>
        <begin position="24"/>
        <end position="43"/>
    </location>
</feature>
<dbReference type="KEGG" id="fcr:HYN56_03140"/>
<evidence type="ECO:0000313" key="2">
    <source>
        <dbReference type="EMBL" id="AWK03267.1"/>
    </source>
</evidence>
<keyword evidence="1" id="KW-0472">Membrane</keyword>
<dbReference type="EMBL" id="CP029255">
    <property type="protein sequence ID" value="AWK03267.1"/>
    <property type="molecule type" value="Genomic_DNA"/>
</dbReference>
<proteinExistence type="predicted"/>
<keyword evidence="1" id="KW-0812">Transmembrane</keyword>
<keyword evidence="1" id="KW-1133">Transmembrane helix</keyword>
<feature type="transmembrane region" description="Helical" evidence="1">
    <location>
        <begin position="79"/>
        <end position="96"/>
    </location>
</feature>
<organism evidence="2 3">
    <name type="scientific">Flavobacterium crocinum</name>
    <dbReference type="NCBI Taxonomy" id="2183896"/>
    <lineage>
        <taxon>Bacteria</taxon>
        <taxon>Pseudomonadati</taxon>
        <taxon>Bacteroidota</taxon>
        <taxon>Flavobacteriia</taxon>
        <taxon>Flavobacteriales</taxon>
        <taxon>Flavobacteriaceae</taxon>
        <taxon>Flavobacterium</taxon>
    </lineage>
</organism>
<reference evidence="2 3" key="1">
    <citation type="submission" date="2018-05" db="EMBL/GenBank/DDBJ databases">
        <title>Genome sequencing of Flavobacterium sp. HYN0056.</title>
        <authorList>
            <person name="Yi H."/>
            <person name="Baek C."/>
        </authorList>
    </citation>
    <scope>NUCLEOTIDE SEQUENCE [LARGE SCALE GENOMIC DNA]</scope>
    <source>
        <strain evidence="2 3">HYN0056</strain>
    </source>
</reference>
<dbReference type="Proteomes" id="UP000245250">
    <property type="component" value="Chromosome"/>
</dbReference>
<evidence type="ECO:0000256" key="1">
    <source>
        <dbReference type="SAM" id="Phobius"/>
    </source>
</evidence>
<feature type="transmembrane region" description="Helical" evidence="1">
    <location>
        <begin position="108"/>
        <end position="127"/>
    </location>
</feature>
<gene>
    <name evidence="2" type="ORF">HYN56_03140</name>
</gene>
<protein>
    <submittedName>
        <fullName evidence="2">Uncharacterized protein</fullName>
    </submittedName>
</protein>
<accession>A0A2S1YGT0</accession>
<evidence type="ECO:0000313" key="3">
    <source>
        <dbReference type="Proteomes" id="UP000245250"/>
    </source>
</evidence>
<feature type="transmembrane region" description="Helical" evidence="1">
    <location>
        <begin position="50"/>
        <end position="73"/>
    </location>
</feature>
<keyword evidence="3" id="KW-1185">Reference proteome</keyword>
<sequence length="132" mass="16095">MGYFFLFAFFVVYACIRYKWRSFLIPDLFVGFILLLFQTYFHYGDTDRGLILIFMANLFLYILVFVSSLFIYFDNDNEKRTYFVFTILVYLLVIIIEKQYVNYKESFGGMYVPIALSFFPLYFLTYYKKYIK</sequence>